<evidence type="ECO:0008006" key="4">
    <source>
        <dbReference type="Google" id="ProtNLM"/>
    </source>
</evidence>
<dbReference type="InterPro" id="IPR037476">
    <property type="entry name" value="PCH1"/>
</dbReference>
<dbReference type="AlphaFoldDB" id="A0A834ZGE6"/>
<dbReference type="PANTHER" id="PTHR36062">
    <property type="entry name" value="OS01G0687300 PROTEIN"/>
    <property type="match status" value="1"/>
</dbReference>
<dbReference type="OrthoDB" id="649277at2759"/>
<dbReference type="EMBL" id="JABCRI010000006">
    <property type="protein sequence ID" value="KAF8405255.1"/>
    <property type="molecule type" value="Genomic_DNA"/>
</dbReference>
<reference evidence="2 3" key="1">
    <citation type="submission" date="2020-04" db="EMBL/GenBank/DDBJ databases">
        <title>Plant Genome Project.</title>
        <authorList>
            <person name="Zhang R.-G."/>
        </authorList>
    </citation>
    <scope>NUCLEOTIDE SEQUENCE [LARGE SCALE GENOMIC DNA]</scope>
    <source>
        <strain evidence="2">YNK0</strain>
        <tissue evidence="2">Leaf</tissue>
    </source>
</reference>
<feature type="compositionally biased region" description="Basic and acidic residues" evidence="1">
    <location>
        <begin position="643"/>
        <end position="661"/>
    </location>
</feature>
<gene>
    <name evidence="2" type="ORF">HHK36_010156</name>
</gene>
<evidence type="ECO:0000313" key="3">
    <source>
        <dbReference type="Proteomes" id="UP000655225"/>
    </source>
</evidence>
<organism evidence="2 3">
    <name type="scientific">Tetracentron sinense</name>
    <name type="common">Spur-leaf</name>
    <dbReference type="NCBI Taxonomy" id="13715"/>
    <lineage>
        <taxon>Eukaryota</taxon>
        <taxon>Viridiplantae</taxon>
        <taxon>Streptophyta</taxon>
        <taxon>Embryophyta</taxon>
        <taxon>Tracheophyta</taxon>
        <taxon>Spermatophyta</taxon>
        <taxon>Magnoliopsida</taxon>
        <taxon>Trochodendrales</taxon>
        <taxon>Trochodendraceae</taxon>
        <taxon>Tetracentron</taxon>
    </lineage>
</organism>
<dbReference type="PANTHER" id="PTHR36062:SF1">
    <property type="entry name" value="OS01G0687300 PROTEIN"/>
    <property type="match status" value="1"/>
</dbReference>
<feature type="region of interest" description="Disordered" evidence="1">
    <location>
        <begin position="608"/>
        <end position="692"/>
    </location>
</feature>
<dbReference type="Proteomes" id="UP000655225">
    <property type="component" value="Unassembled WGS sequence"/>
</dbReference>
<comment type="caution">
    <text evidence="2">The sequence shown here is derived from an EMBL/GenBank/DDBJ whole genome shotgun (WGS) entry which is preliminary data.</text>
</comment>
<evidence type="ECO:0000256" key="1">
    <source>
        <dbReference type="SAM" id="MobiDB-lite"/>
    </source>
</evidence>
<keyword evidence="3" id="KW-1185">Reference proteome</keyword>
<protein>
    <recommendedName>
        <fullName evidence="4">F-box family protein</fullName>
    </recommendedName>
</protein>
<evidence type="ECO:0000313" key="2">
    <source>
        <dbReference type="EMBL" id="KAF8405255.1"/>
    </source>
</evidence>
<feature type="region of interest" description="Disordered" evidence="1">
    <location>
        <begin position="1"/>
        <end position="20"/>
    </location>
</feature>
<dbReference type="GO" id="GO:0010099">
    <property type="term" value="P:regulation of photomorphogenesis"/>
    <property type="evidence" value="ECO:0007669"/>
    <property type="project" value="InterPro"/>
</dbReference>
<accession>A0A834ZGE6</accession>
<sequence length="868" mass="97080">MSDPAVQTYYDSDPKARESTDPYQSAWMAHWMRTTPSASRVHNQISVHDKCNEDDHDTKQISMLAQTDEPWKVTRLDMDVSPGSISEYRNHQKCRQGLEIASDVPQHAKGFGVLTEARRVEILNENLAMNSKNLRSARSDWQPFPMFNIDKNRETILAPKKDPTVGDRFAFRSQIDDNSGYNTIHVGTSERHSPSIIPASAPSEIEFSSRGCNFQPEGILQSPEQWVNPHKFLDKNSLPVSRPFQAYLKGSNSNIMPRGLKTRGTPEPFFVDRGKETDQLGFGLASKEHSANTNFTPFGHEQCNYHKHSKLMVCEKKIDDQLNSRNCETSYLGRNDGALLLHDPSTSNYPYPTFFEQHQKMRKLSGIELLPSHRIPPGVTESEELSNGCKSLPKISSVHGVETMRICTTVDSVTGVRRGLSKFSETTHHLLFTKKTDVNLTKGCQMIRESTISTEFKRNAFSKLVNLPPDVGFHGKQVAKLQPRENTEDSQGQEDAWDAKTCELGLKNNLPLDVGFHGKQVAKLQPRENSEDSQLQEDAWDAKTCELGLKNESSADTDTMDIGDFQVKNHLQGMFPNANHSKNVREGVALCPSNKVLQDVMGGKNLATVPLPREKVGSRQTETELPDINQEPPSPSAASGSMADRELSSSKTESLDVEHLLAHGQQPGNSISSFRNDDPPLDPEPSSRWVKRMGPELSSRWVKRLKLGVSESIPHGTKSLKMGEASSSENVNKLFSEVMNYRRTSPDPKLGKHLGKGQMGLDQTMVLLRNSEPSSTDSVKEDRDIMLSHSWIRRWCRNQTAAPQTPQMKSTTVVVCEPQSSKTASDEFQGKQFPSIDAVALMGKAMNGFRPCEFRKRGSFVVWNTEGF</sequence>
<dbReference type="OMA" id="RTDFCPE"/>
<name>A0A834ZGE6_TETSI</name>
<proteinExistence type="predicted"/>